<dbReference type="EMBL" id="JACT01000001">
    <property type="protein sequence ID" value="KMS57927.1"/>
    <property type="molecule type" value="Genomic_DNA"/>
</dbReference>
<dbReference type="InterPro" id="IPR036498">
    <property type="entry name" value="Nfu/NifU_N_sf"/>
</dbReference>
<dbReference type="PIRSF" id="PIRSF036773">
    <property type="entry name" value="HIRIP5"/>
    <property type="match status" value="1"/>
</dbReference>
<dbReference type="InterPro" id="IPR034904">
    <property type="entry name" value="FSCA_dom_sf"/>
</dbReference>
<sequence length="191" mass="20370">MLIETELTPNPATIKFLPGREVMGAGTRDFATPEEAEASPLADALFRLGDVTGVFFGGHFISVTIAPGSEWSDVKPDVLATLLEHFSANMPLFTPGSAAGISVPSDEDSFADAPEDAEIVEQIRELIDTRVRPAVANDGGDIIYRGFDKGTVYLKMQGACSGCPSSTATLKNGIEQLLKHYVPEVTEVRAV</sequence>
<dbReference type="Pfam" id="PF08712">
    <property type="entry name" value="Nfu_N"/>
    <property type="match status" value="1"/>
</dbReference>
<dbReference type="Gene3D" id="3.30.1370.70">
    <property type="entry name" value="Scaffold protein Nfu/NifU, N-terminal domain"/>
    <property type="match status" value="1"/>
</dbReference>
<dbReference type="PATRIC" id="fig|1420583.3.peg.1399"/>
<evidence type="ECO:0000313" key="4">
    <source>
        <dbReference type="Proteomes" id="UP000052232"/>
    </source>
</evidence>
<dbReference type="GO" id="GO:0051536">
    <property type="term" value="F:iron-sulfur cluster binding"/>
    <property type="evidence" value="ECO:0007669"/>
    <property type="project" value="InterPro"/>
</dbReference>
<dbReference type="SMART" id="SM00932">
    <property type="entry name" value="Nfu_N"/>
    <property type="match status" value="1"/>
</dbReference>
<evidence type="ECO:0000259" key="2">
    <source>
        <dbReference type="SMART" id="SM00932"/>
    </source>
</evidence>
<dbReference type="FunFam" id="3.30.300.130:FF:000001">
    <property type="entry name" value="NFU1 iron-sulfur cluster scaffold"/>
    <property type="match status" value="1"/>
</dbReference>
<dbReference type="PANTHER" id="PTHR11178:SF1">
    <property type="entry name" value="NFU1 IRON-SULFUR CLUSTER SCAFFOLD HOMOLOG, MITOCHONDRIAL"/>
    <property type="match status" value="1"/>
</dbReference>
<evidence type="ECO:0000313" key="3">
    <source>
        <dbReference type="EMBL" id="KMS57927.1"/>
    </source>
</evidence>
<comment type="caution">
    <text evidence="3">The sequence shown here is derived from an EMBL/GenBank/DDBJ whole genome shotgun (WGS) entry which is preliminary data.</text>
</comment>
<dbReference type="GO" id="GO:0005506">
    <property type="term" value="F:iron ion binding"/>
    <property type="evidence" value="ECO:0007669"/>
    <property type="project" value="InterPro"/>
</dbReference>
<evidence type="ECO:0000256" key="1">
    <source>
        <dbReference type="ARBA" id="ARBA00006420"/>
    </source>
</evidence>
<dbReference type="STRING" id="1420583.V473_06965"/>
<gene>
    <name evidence="3" type="ORF">V473_06965</name>
</gene>
<organism evidence="3 4">
    <name type="scientific">Sphingobium cupriresistens LL01</name>
    <dbReference type="NCBI Taxonomy" id="1420583"/>
    <lineage>
        <taxon>Bacteria</taxon>
        <taxon>Pseudomonadati</taxon>
        <taxon>Pseudomonadota</taxon>
        <taxon>Alphaproteobacteria</taxon>
        <taxon>Sphingomonadales</taxon>
        <taxon>Sphingomonadaceae</taxon>
        <taxon>Sphingobium</taxon>
    </lineage>
</organism>
<dbReference type="PANTHER" id="PTHR11178">
    <property type="entry name" value="IRON-SULFUR CLUSTER SCAFFOLD PROTEIN NFU-RELATED"/>
    <property type="match status" value="1"/>
</dbReference>
<dbReference type="InterPro" id="IPR035433">
    <property type="entry name" value="NFU1-like"/>
</dbReference>
<reference evidence="3 4" key="1">
    <citation type="journal article" date="2015" name="G3 (Bethesda)">
        <title>Insights into Ongoing Evolution of the Hexachlorocyclohexane Catabolic Pathway from Comparative Genomics of Ten Sphingomonadaceae Strains.</title>
        <authorList>
            <person name="Pearce S.L."/>
            <person name="Oakeshott J.G."/>
            <person name="Pandey G."/>
        </authorList>
    </citation>
    <scope>NUCLEOTIDE SEQUENCE [LARGE SCALE GENOMIC DNA]</scope>
    <source>
        <strain evidence="3 4">LL01</strain>
    </source>
</reference>
<dbReference type="AlphaFoldDB" id="A0A0J7Y2J3"/>
<dbReference type="Pfam" id="PF01106">
    <property type="entry name" value="NifU"/>
    <property type="match status" value="1"/>
</dbReference>
<dbReference type="SUPFAM" id="SSF117916">
    <property type="entry name" value="Fe-S cluster assembly (FSCA) domain-like"/>
    <property type="match status" value="1"/>
</dbReference>
<feature type="domain" description="Scaffold protein Nfu/NifU N-terminal" evidence="2">
    <location>
        <begin position="3"/>
        <end position="89"/>
    </location>
</feature>
<accession>A0A0J7Y2J3</accession>
<proteinExistence type="inferred from homology"/>
<name>A0A0J7Y2J3_9SPHN</name>
<dbReference type="SUPFAM" id="SSF110836">
    <property type="entry name" value="Hypothetical protein SAV1430"/>
    <property type="match status" value="1"/>
</dbReference>
<dbReference type="Proteomes" id="UP000052232">
    <property type="component" value="Unassembled WGS sequence"/>
</dbReference>
<protein>
    <submittedName>
        <fullName evidence="3">Iron transporter</fullName>
    </submittedName>
</protein>
<dbReference type="RefSeq" id="WP_066605236.1">
    <property type="nucleotide sequence ID" value="NZ_KQ130434.1"/>
</dbReference>
<keyword evidence="4" id="KW-1185">Reference proteome</keyword>
<comment type="similarity">
    <text evidence="1">Belongs to the NifU family.</text>
</comment>
<dbReference type="Gene3D" id="3.30.300.130">
    <property type="entry name" value="Fe-S cluster assembly (FSCA)"/>
    <property type="match status" value="1"/>
</dbReference>
<dbReference type="GO" id="GO:0016226">
    <property type="term" value="P:iron-sulfur cluster assembly"/>
    <property type="evidence" value="ECO:0007669"/>
    <property type="project" value="InterPro"/>
</dbReference>
<dbReference type="InterPro" id="IPR014824">
    <property type="entry name" value="Nfu/NifU_N"/>
</dbReference>
<dbReference type="InterPro" id="IPR001075">
    <property type="entry name" value="NIF_FeS_clus_asmbl_NifU_C"/>
</dbReference>